<dbReference type="EMBL" id="JADEWL010000002">
    <property type="protein sequence ID" value="MBE9211340.1"/>
    <property type="molecule type" value="Genomic_DNA"/>
</dbReference>
<gene>
    <name evidence="1" type="ORF">IQ247_01160</name>
</gene>
<dbReference type="RefSeq" id="WP_193916075.1">
    <property type="nucleotide sequence ID" value="NZ_JADEWL010000002.1"/>
</dbReference>
<dbReference type="Proteomes" id="UP000620559">
    <property type="component" value="Unassembled WGS sequence"/>
</dbReference>
<organism evidence="1 2">
    <name type="scientific">Plectonema cf. radiosum LEGE 06105</name>
    <dbReference type="NCBI Taxonomy" id="945769"/>
    <lineage>
        <taxon>Bacteria</taxon>
        <taxon>Bacillati</taxon>
        <taxon>Cyanobacteriota</taxon>
        <taxon>Cyanophyceae</taxon>
        <taxon>Oscillatoriophycideae</taxon>
        <taxon>Oscillatoriales</taxon>
        <taxon>Microcoleaceae</taxon>
        <taxon>Plectonema</taxon>
    </lineage>
</organism>
<keyword evidence="2" id="KW-1185">Reference proteome</keyword>
<name>A0A8J7F1T2_9CYAN</name>
<evidence type="ECO:0008006" key="3">
    <source>
        <dbReference type="Google" id="ProtNLM"/>
    </source>
</evidence>
<accession>A0A8J7F1T2</accession>
<dbReference type="AlphaFoldDB" id="A0A8J7F1T2"/>
<reference evidence="1" key="1">
    <citation type="submission" date="2020-10" db="EMBL/GenBank/DDBJ databases">
        <authorList>
            <person name="Castelo-Branco R."/>
            <person name="Eusebio N."/>
            <person name="Adriana R."/>
            <person name="Vieira A."/>
            <person name="Brugerolle De Fraissinette N."/>
            <person name="Rezende De Castro R."/>
            <person name="Schneider M.P."/>
            <person name="Vasconcelos V."/>
            <person name="Leao P.N."/>
        </authorList>
    </citation>
    <scope>NUCLEOTIDE SEQUENCE</scope>
    <source>
        <strain evidence="1">LEGE 06105</strain>
    </source>
</reference>
<evidence type="ECO:0000313" key="1">
    <source>
        <dbReference type="EMBL" id="MBE9211340.1"/>
    </source>
</evidence>
<evidence type="ECO:0000313" key="2">
    <source>
        <dbReference type="Proteomes" id="UP000620559"/>
    </source>
</evidence>
<protein>
    <recommendedName>
        <fullName evidence="3">DUF697 domain-containing protein</fullName>
    </recommendedName>
</protein>
<proteinExistence type="predicted"/>
<comment type="caution">
    <text evidence="1">The sequence shown here is derived from an EMBL/GenBank/DDBJ whole genome shotgun (WGS) entry which is preliminary data.</text>
</comment>
<sequence>MINSQRQEASSWVNGYTATAIGIVFAAAGIPGAGTVACIGIETTMCFHIGNIYEYEMTWEIARDHALRIGLATVLGKITALELATLTGPFAYVIKPAIAAPIIKALGEAVIEYYEEKCQ</sequence>